<gene>
    <name evidence="1" type="ORF">HRAG_01065</name>
</gene>
<proteinExistence type="predicted"/>
<evidence type="ECO:0000313" key="1">
    <source>
        <dbReference type="EMBL" id="EEO24008.1"/>
    </source>
</evidence>
<keyword evidence="2" id="KW-1185">Reference proteome</keyword>
<comment type="caution">
    <text evidence="1">The sequence shown here is derived from an EMBL/GenBank/DDBJ whole genome shotgun (WGS) entry which is preliminary data.</text>
</comment>
<protein>
    <submittedName>
        <fullName evidence="1">Uncharacterized protein</fullName>
    </submittedName>
</protein>
<evidence type="ECO:0000313" key="2">
    <source>
        <dbReference type="Proteomes" id="UP000005085"/>
    </source>
</evidence>
<dbReference type="Proteomes" id="UP000005085">
    <property type="component" value="Unassembled WGS sequence"/>
</dbReference>
<dbReference type="EMBL" id="ACDN02000058">
    <property type="protein sequence ID" value="EEO24008.1"/>
    <property type="molecule type" value="Genomic_DNA"/>
</dbReference>
<name>C3XG69_9HELI</name>
<accession>C3XG69</accession>
<reference evidence="1 2" key="1">
    <citation type="journal article" date="2014" name="Genome Announc.">
        <title>Draft genome sequences of six enterohepatic helicobacter species isolated from humans and one from rhesus macaques.</title>
        <authorList>
            <person name="Shen Z."/>
            <person name="Sheh A."/>
            <person name="Young S.K."/>
            <person name="Abouelliel A."/>
            <person name="Ward D.V."/>
            <person name="Earl A.M."/>
            <person name="Fox J.G."/>
        </authorList>
    </citation>
    <scope>NUCLEOTIDE SEQUENCE [LARGE SCALE GENOMIC DNA]</scope>
    <source>
        <strain evidence="1 2">ATCC 43879</strain>
    </source>
</reference>
<sequence length="63" mass="7372">MQDKHKSIRIKAATNIFIEVNIGMLSSGMLWHEKSLRILESKYLYAGNDFIYIKQNNTEINKL</sequence>
<dbReference type="HOGENOM" id="CLU_2879676_0_0_7"/>
<dbReference type="AlphaFoldDB" id="C3XG69"/>
<organism evidence="1 2">
    <name type="scientific">Helicobacter bilis ATCC 43879</name>
    <dbReference type="NCBI Taxonomy" id="613026"/>
    <lineage>
        <taxon>Bacteria</taxon>
        <taxon>Pseudomonadati</taxon>
        <taxon>Campylobacterota</taxon>
        <taxon>Epsilonproteobacteria</taxon>
        <taxon>Campylobacterales</taxon>
        <taxon>Helicobacteraceae</taxon>
        <taxon>Helicobacter</taxon>
    </lineage>
</organism>